<keyword evidence="2" id="KW-1185">Reference proteome</keyword>
<dbReference type="Proteomes" id="UP000007110">
    <property type="component" value="Unassembled WGS sequence"/>
</dbReference>
<dbReference type="KEGG" id="spu:115929098"/>
<protein>
    <submittedName>
        <fullName evidence="1">Uncharacterized protein</fullName>
    </submittedName>
</protein>
<dbReference type="GeneID" id="115929098"/>
<organism evidence="1 2">
    <name type="scientific">Strongylocentrotus purpuratus</name>
    <name type="common">Purple sea urchin</name>
    <dbReference type="NCBI Taxonomy" id="7668"/>
    <lineage>
        <taxon>Eukaryota</taxon>
        <taxon>Metazoa</taxon>
        <taxon>Echinodermata</taxon>
        <taxon>Eleutherozoa</taxon>
        <taxon>Echinozoa</taxon>
        <taxon>Echinoidea</taxon>
        <taxon>Euechinoidea</taxon>
        <taxon>Echinacea</taxon>
        <taxon>Camarodonta</taxon>
        <taxon>Echinidea</taxon>
        <taxon>Strongylocentrotidae</taxon>
        <taxon>Strongylocentrotus</taxon>
    </lineage>
</organism>
<proteinExistence type="predicted"/>
<name>A0A7M7PPG1_STRPU</name>
<evidence type="ECO:0000313" key="2">
    <source>
        <dbReference type="Proteomes" id="UP000007110"/>
    </source>
</evidence>
<accession>A0A7M7PPG1</accession>
<dbReference type="RefSeq" id="XP_030853134.1">
    <property type="nucleotide sequence ID" value="XM_030997274.1"/>
</dbReference>
<dbReference type="AlphaFoldDB" id="A0A7M7PPG1"/>
<reference evidence="2" key="1">
    <citation type="submission" date="2015-02" db="EMBL/GenBank/DDBJ databases">
        <title>Genome sequencing for Strongylocentrotus purpuratus.</title>
        <authorList>
            <person name="Murali S."/>
            <person name="Liu Y."/>
            <person name="Vee V."/>
            <person name="English A."/>
            <person name="Wang M."/>
            <person name="Skinner E."/>
            <person name="Han Y."/>
            <person name="Muzny D.M."/>
            <person name="Worley K.C."/>
            <person name="Gibbs R.A."/>
        </authorList>
    </citation>
    <scope>NUCLEOTIDE SEQUENCE</scope>
</reference>
<dbReference type="InParanoid" id="A0A7M7PPG1"/>
<reference evidence="1" key="2">
    <citation type="submission" date="2021-01" db="UniProtKB">
        <authorList>
            <consortium name="EnsemblMetazoa"/>
        </authorList>
    </citation>
    <scope>IDENTIFICATION</scope>
</reference>
<evidence type="ECO:0000313" key="1">
    <source>
        <dbReference type="EnsemblMetazoa" id="XP_030853134"/>
    </source>
</evidence>
<sequence length="191" mass="21820">MGVLYVHLKFDEAGPGVICYHELIRNSLIEIKQFIFVFYVLLQDSDITAAEETLQSRTLLAYICEDVLLAGRTVESLQGRQYTYSVLLNKEENKVHHLVLTVWRADEVAEKPPHLETIQSGEVYKHLIERFTSADDLILVYGPLVDATVAAFRLHRKAVTVGCPEVEEEIRLMVRQSTLMDSSDPYEYSDD</sequence>
<dbReference type="EnsemblMetazoa" id="XM_030997274">
    <property type="protein sequence ID" value="XP_030853134"/>
    <property type="gene ID" value="LOC115929098"/>
</dbReference>